<feature type="compositionally biased region" description="Pro residues" evidence="4">
    <location>
        <begin position="1532"/>
        <end position="1544"/>
    </location>
</feature>
<evidence type="ECO:0000256" key="3">
    <source>
        <dbReference type="ARBA" id="ARBA00023180"/>
    </source>
</evidence>
<dbReference type="Pfam" id="PF12796">
    <property type="entry name" value="Ank_2"/>
    <property type="match status" value="2"/>
</dbReference>
<gene>
    <name evidence="7" type="ORF">Ae201684_008918</name>
</gene>
<dbReference type="VEuPathDB" id="FungiDB:AeMF1_015478"/>
<dbReference type="VEuPathDB" id="FungiDB:AeMF1_015480"/>
<dbReference type="InterPro" id="IPR000800">
    <property type="entry name" value="Notch_dom"/>
</dbReference>
<dbReference type="SUPFAM" id="SSF48403">
    <property type="entry name" value="Ankyrin repeat"/>
    <property type="match status" value="3"/>
</dbReference>
<evidence type="ECO:0000256" key="2">
    <source>
        <dbReference type="ARBA" id="ARBA00023157"/>
    </source>
</evidence>
<dbReference type="PANTHER" id="PTHR46586:SF3">
    <property type="entry name" value="ANKYRIN REPEAT-CONTAINING PROTEIN"/>
    <property type="match status" value="1"/>
</dbReference>
<feature type="domain" description="LNR" evidence="6">
    <location>
        <begin position="1870"/>
        <end position="1912"/>
    </location>
</feature>
<keyword evidence="5" id="KW-1133">Transmembrane helix</keyword>
<proteinExistence type="predicted"/>
<sequence length="2024" mass="227255">MAAIVEVLRSHDVFRLVGDFQDGIYSDLRERFAERYDTIIPSNCRSRVHTLPPTFRTVPRLDPPRQVDMDKLFLTLHHRDRRFALHLAILEGQLPLVRRILKCRPKLLSSDALYCAVLCIQVDIVYELFPLTLRLPYGLKNSMWYRREGLIDLAARVNSLPLVQFFHGQRFNEGLDDSTSSAAMDSAAAHGNLEMVVFLHENCPEGCSYRAVTAAIEGGHQTVLVFLVDHYIHLFSQSMDVTEIFKAAGASGQLDIVQLICQAFPDNSTTSMAEAAAIHGHVHVLEWLHEHRGELGDFSWWERIIKAGHVNVLKWLVQVHRPSTADFAVVKSSRYKYGQPIPGRFEMPIRVHQVELVEFLHRVGYSLDIIHPSSLPVLEFMHKVAGMPLRSEYVFIAFCGYFFRGAALLMIDTHMEEAKQNIDGYFEIVKYIHAQPDNDFCFSINDMAFASAEGCTTKAMDVACTNGHLGIVKFLFEHRKERCSSRALSQAIYCGHLNIVKFLLENIHDIEWDSICNQNDDRPLKGIHADMLEYLVAHGAELNVHYEVLFDKAVQCGRLDLVNAVVPSGLPLYSRYHHGLVTAMTNYDPHMVSFLWSLAKQVWSDFELKELDHFVARERYSTNIPSSRASQVHTLPPTFRDIPELDPPREIDMNKLFLTIYHRDRRFPLHLAIVEGNLPLVQRILHCVPELLSLDALYCATKWLQIDIVQALLPHMHQLPNEPINPSVDGRALINLAARVNCLPLVKFFYDQLFGNEADDTKARAAIDSAAAHGNLEMVSFLHKRLSDGCSLSAVIAAIQGGHPSVLAYLVDHFINHFRDPMAIVHIFKAAGTCGDLAIVEHICLAYPDDSSTPMAEAAAIHDHVHVLEWLRLNRGERGSLLLWEGIVQAGHVDVLKWLVEIQGWSASQNIVTTTRGDHYGPPLPGFVQMPVKVNRVELVEFLHGLGHPLDNIYPMALPVLEFMHKVAGMPLTRDYVYVAVGGSFIRGVDLNGMNGHLNQVTKKIDGHLDIVKYIHAQPDSESLFSIDDMAFASAMGSLEIVQFLHENRHEGCTTEAMDAACTNGHVDIVKYLMEHREERCSSEALSLAIYNGHLDVGKFLLENIHDIEWDAIADEYDDKPLDGIHADLLEYLIAHGAASNVQYEVLFDEAVQCGRLDLVAAVASWGLPLYIKYRVGLVTAMTNDDARMVALIWRLAKPVWSDFDRQMQARYVRGMSSALNLKHFNAKLLSIQLQTYDSSSNLALSLLFDFGGSWNVVMLAKISFKLKMALRRATTRLESALNVHLRRVLSKPTLLLVRVKHVVCAVYFGTLGAAYLIVDAGLLRTTDAYAPRLVGAITLAFALLHLNGLVLTWWPHDTNLFGSLFSCRWKWRVSLLQLATAHFLDLSAQIYQAYNMSLHLVDTRVSFVFAFVLSLFCLLSPWLVLIQNVFLRRSLLLLVDSYFGFFLSTGFPVVLLFFYSIRMVFIDPNLQNDMPSVTVNQLFLKYLLIGSPMDLVTKVIIQCSSYTSVRRLFVTMRVSHKVAHSPLKGPLAPPSPPFVPRTPPTAAGSSSSSSSLPSDHSGHFTSQLFVLTFLKSRRRAKLFVIVHLIIGTTLLSSAVVATWWRRPCPSSCLLSVAPWFDLACHCVQVDLNCALSPLGDGDTIESLLDPDEIGTDLFMLHVKRCRLVHGISLKTLQPFQNIYGIAIYFSNMTQWNLDNELALPDSLRFLHIRGSNLTQVPDVLRRVSVNFIFLRIELSPIKDVAESFIAAWTSLSLLSLSDLELTNLSMAIPSTLPNLAYLELRGNRIKEISTEWQVQAQSTLSQLIYLDLSANALQDGPWRLARAGFTLELSSNLIASVPSTVPTSLLTSRSIILDDNPLCSTLSAMTATIIRCRPKCAPRCQSAFIRNYRCDWNCYSAACASDGGDCASVSFITALSLEDTRNDFHRQLWLAFLLSVEIALSHALQLVVDTNFLAVCAFDGSDCAYYGLEPCKLFASSILLRSLSRRESSSQPLKIYRGVVRWKEKRKMITQGGGFIAHM</sequence>
<keyword evidence="2" id="KW-1015">Disulfide bond</keyword>
<dbReference type="Proteomes" id="UP000481153">
    <property type="component" value="Unassembled WGS sequence"/>
</dbReference>
<keyword evidence="3" id="KW-0325">Glycoprotein</keyword>
<evidence type="ECO:0000313" key="7">
    <source>
        <dbReference type="EMBL" id="KAF0734459.1"/>
    </source>
</evidence>
<comment type="caution">
    <text evidence="7">The sequence shown here is derived from an EMBL/GenBank/DDBJ whole genome shotgun (WGS) entry which is preliminary data.</text>
</comment>
<reference evidence="7 8" key="1">
    <citation type="submission" date="2019-07" db="EMBL/GenBank/DDBJ databases">
        <title>Genomics analysis of Aphanomyces spp. identifies a new class of oomycete effector associated with host adaptation.</title>
        <authorList>
            <person name="Gaulin E."/>
        </authorList>
    </citation>
    <scope>NUCLEOTIDE SEQUENCE [LARGE SCALE GENOMIC DNA]</scope>
    <source>
        <strain evidence="7 8">ATCC 201684</strain>
    </source>
</reference>
<dbReference type="InterPro" id="IPR052050">
    <property type="entry name" value="SecEffector_AnkRepeat"/>
</dbReference>
<dbReference type="Gene3D" id="1.25.40.20">
    <property type="entry name" value="Ankyrin repeat-containing domain"/>
    <property type="match status" value="4"/>
</dbReference>
<evidence type="ECO:0000259" key="6">
    <source>
        <dbReference type="SMART" id="SM00004"/>
    </source>
</evidence>
<evidence type="ECO:0000256" key="5">
    <source>
        <dbReference type="SAM" id="Phobius"/>
    </source>
</evidence>
<feature type="transmembrane region" description="Helical" evidence="5">
    <location>
        <begin position="1407"/>
        <end position="1431"/>
    </location>
</feature>
<dbReference type="InterPro" id="IPR036770">
    <property type="entry name" value="Ankyrin_rpt-contain_sf"/>
</dbReference>
<evidence type="ECO:0000256" key="4">
    <source>
        <dbReference type="SAM" id="MobiDB-lite"/>
    </source>
</evidence>
<keyword evidence="8" id="KW-1185">Reference proteome</keyword>
<feature type="transmembrane region" description="Helical" evidence="5">
    <location>
        <begin position="1296"/>
        <end position="1318"/>
    </location>
</feature>
<dbReference type="SMART" id="SM00248">
    <property type="entry name" value="ANK"/>
    <property type="match status" value="9"/>
</dbReference>
<feature type="transmembrane region" description="Helical" evidence="5">
    <location>
        <begin position="1443"/>
        <end position="1463"/>
    </location>
</feature>
<keyword evidence="5" id="KW-0472">Membrane</keyword>
<keyword evidence="1" id="KW-0677">Repeat</keyword>
<keyword evidence="5" id="KW-0812">Transmembrane</keyword>
<dbReference type="PANTHER" id="PTHR46586">
    <property type="entry name" value="ANKYRIN REPEAT-CONTAINING PROTEIN"/>
    <property type="match status" value="1"/>
</dbReference>
<dbReference type="EMBL" id="VJMJ01000114">
    <property type="protein sequence ID" value="KAF0734459.1"/>
    <property type="molecule type" value="Genomic_DNA"/>
</dbReference>
<dbReference type="SUPFAM" id="SSF52058">
    <property type="entry name" value="L domain-like"/>
    <property type="match status" value="1"/>
</dbReference>
<feature type="region of interest" description="Disordered" evidence="4">
    <location>
        <begin position="1526"/>
        <end position="1561"/>
    </location>
</feature>
<dbReference type="Gene3D" id="3.80.10.10">
    <property type="entry name" value="Ribonuclease Inhibitor"/>
    <property type="match status" value="1"/>
</dbReference>
<feature type="transmembrane region" description="Helical" evidence="5">
    <location>
        <begin position="1330"/>
        <end position="1355"/>
    </location>
</feature>
<dbReference type="InterPro" id="IPR032675">
    <property type="entry name" value="LRR_dom_sf"/>
</dbReference>
<organism evidence="7 8">
    <name type="scientific">Aphanomyces euteiches</name>
    <dbReference type="NCBI Taxonomy" id="100861"/>
    <lineage>
        <taxon>Eukaryota</taxon>
        <taxon>Sar</taxon>
        <taxon>Stramenopiles</taxon>
        <taxon>Oomycota</taxon>
        <taxon>Saprolegniomycetes</taxon>
        <taxon>Saprolegniales</taxon>
        <taxon>Verrucalvaceae</taxon>
        <taxon>Aphanomyces</taxon>
    </lineage>
</organism>
<dbReference type="InterPro" id="IPR002110">
    <property type="entry name" value="Ankyrin_rpt"/>
</dbReference>
<dbReference type="SMART" id="SM00004">
    <property type="entry name" value="NL"/>
    <property type="match status" value="1"/>
</dbReference>
<feature type="transmembrane region" description="Helical" evidence="5">
    <location>
        <begin position="1583"/>
        <end position="1605"/>
    </location>
</feature>
<feature type="transmembrane region" description="Helical" evidence="5">
    <location>
        <begin position="1243"/>
        <end position="1263"/>
    </location>
</feature>
<protein>
    <recommendedName>
        <fullName evidence="6">LNR domain-containing protein</fullName>
    </recommendedName>
</protein>
<dbReference type="Pfam" id="PF00066">
    <property type="entry name" value="Notch"/>
    <property type="match status" value="1"/>
</dbReference>
<evidence type="ECO:0000256" key="1">
    <source>
        <dbReference type="ARBA" id="ARBA00022737"/>
    </source>
</evidence>
<name>A0A6G0X3K6_9STRA</name>
<accession>A0A6G0X3K6</accession>
<evidence type="ECO:0000313" key="8">
    <source>
        <dbReference type="Proteomes" id="UP000481153"/>
    </source>
</evidence>